<dbReference type="Proteomes" id="UP001197875">
    <property type="component" value="Unassembled WGS sequence"/>
</dbReference>
<protein>
    <submittedName>
        <fullName evidence="1">Leucine-rich repeat domain-containing protein</fullName>
    </submittedName>
</protein>
<dbReference type="AlphaFoldDB" id="A0AAE3DS81"/>
<accession>A0AAE3DS81</accession>
<evidence type="ECO:0000313" key="1">
    <source>
        <dbReference type="EMBL" id="MCC2189632.1"/>
    </source>
</evidence>
<dbReference type="EMBL" id="JAJEPR010000009">
    <property type="protein sequence ID" value="MCC2189632.1"/>
    <property type="molecule type" value="Genomic_DNA"/>
</dbReference>
<sequence length="323" mass="36909">MRFLYEETAAGIRILRSFGGDPSVVLPEMVEGKPVTELGPYAFSDHIDQKDLEKVIETGRFCREDGETADGTDENLSVSGEKVSEVFLPETLKKIGRYAFYNCRKLKKIALGGTCMDVGAGAFTGCHQVEEIWITVQSDGTSALREILTELPETIRVDWKKEGLKGVFWFPEFFEEGVENTPARILENHIHGSGLRYRNCFARNSLNIREYDELFPYAKAWEEEGVVLEMALGRLLFPVELGEKAEEHYLSHIREHLVEAARILTKEKDYRSLGALLERVKPDREALEQLLSMAQEQKDMEAVSLFMDRLHQNTKIKRKVFEL</sequence>
<keyword evidence="2" id="KW-1185">Reference proteome</keyword>
<evidence type="ECO:0000313" key="2">
    <source>
        <dbReference type="Proteomes" id="UP001197875"/>
    </source>
</evidence>
<dbReference type="InterPro" id="IPR032675">
    <property type="entry name" value="LRR_dom_sf"/>
</dbReference>
<name>A0AAE3DS81_9FIRM</name>
<dbReference type="Gene3D" id="3.80.10.10">
    <property type="entry name" value="Ribonuclease Inhibitor"/>
    <property type="match status" value="1"/>
</dbReference>
<gene>
    <name evidence="1" type="ORF">LKD71_07410</name>
</gene>
<dbReference type="InterPro" id="IPR026906">
    <property type="entry name" value="LRR_5"/>
</dbReference>
<organism evidence="1 2">
    <name type="scientific">Fusicatenibacter faecihominis</name>
    <dbReference type="NCBI Taxonomy" id="2881276"/>
    <lineage>
        <taxon>Bacteria</taxon>
        <taxon>Bacillati</taxon>
        <taxon>Bacillota</taxon>
        <taxon>Clostridia</taxon>
        <taxon>Lachnospirales</taxon>
        <taxon>Lachnospiraceae</taxon>
        <taxon>Fusicatenibacter</taxon>
    </lineage>
</organism>
<reference evidence="1 2" key="1">
    <citation type="submission" date="2021-10" db="EMBL/GenBank/DDBJ databases">
        <title>Anaerobic single-cell dispensing facilitates the cultivation of human gut bacteria.</title>
        <authorList>
            <person name="Afrizal A."/>
        </authorList>
    </citation>
    <scope>NUCLEOTIDE SEQUENCE [LARGE SCALE GENOMIC DNA]</scope>
    <source>
        <strain evidence="1 2">CLA-AA-H277</strain>
    </source>
</reference>
<dbReference type="RefSeq" id="WP_227614936.1">
    <property type="nucleotide sequence ID" value="NZ_JAJEPR010000009.1"/>
</dbReference>
<dbReference type="Pfam" id="PF13306">
    <property type="entry name" value="LRR_5"/>
    <property type="match status" value="1"/>
</dbReference>
<proteinExistence type="predicted"/>
<comment type="caution">
    <text evidence="1">The sequence shown here is derived from an EMBL/GenBank/DDBJ whole genome shotgun (WGS) entry which is preliminary data.</text>
</comment>